<dbReference type="OrthoDB" id="275292at2"/>
<comment type="caution">
    <text evidence="2">The sequence shown here is derived from an EMBL/GenBank/DDBJ whole genome shotgun (WGS) entry which is preliminary data.</text>
</comment>
<dbReference type="Proteomes" id="UP000317243">
    <property type="component" value="Unassembled WGS sequence"/>
</dbReference>
<dbReference type="Pfam" id="PF01740">
    <property type="entry name" value="STAS"/>
    <property type="match status" value="1"/>
</dbReference>
<dbReference type="GO" id="GO:0043856">
    <property type="term" value="F:anti-sigma factor antagonist activity"/>
    <property type="evidence" value="ECO:0007669"/>
    <property type="project" value="TreeGrafter"/>
</dbReference>
<protein>
    <recommendedName>
        <fullName evidence="1">STAS domain-containing protein</fullName>
    </recommendedName>
</protein>
<organism evidence="2 3">
    <name type="scientific">Thalassoglobus neptunius</name>
    <dbReference type="NCBI Taxonomy" id="1938619"/>
    <lineage>
        <taxon>Bacteria</taxon>
        <taxon>Pseudomonadati</taxon>
        <taxon>Planctomycetota</taxon>
        <taxon>Planctomycetia</taxon>
        <taxon>Planctomycetales</taxon>
        <taxon>Planctomycetaceae</taxon>
        <taxon>Thalassoglobus</taxon>
    </lineage>
</organism>
<reference evidence="2 3" key="1">
    <citation type="submission" date="2019-02" db="EMBL/GenBank/DDBJ databases">
        <title>Deep-cultivation of Planctomycetes and their phenomic and genomic characterization uncovers novel biology.</title>
        <authorList>
            <person name="Wiegand S."/>
            <person name="Jogler M."/>
            <person name="Boedeker C."/>
            <person name="Pinto D."/>
            <person name="Vollmers J."/>
            <person name="Rivas-Marin E."/>
            <person name="Kohn T."/>
            <person name="Peeters S.H."/>
            <person name="Heuer A."/>
            <person name="Rast P."/>
            <person name="Oberbeckmann S."/>
            <person name="Bunk B."/>
            <person name="Jeske O."/>
            <person name="Meyerdierks A."/>
            <person name="Storesund J.E."/>
            <person name="Kallscheuer N."/>
            <person name="Luecker S."/>
            <person name="Lage O.M."/>
            <person name="Pohl T."/>
            <person name="Merkel B.J."/>
            <person name="Hornburger P."/>
            <person name="Mueller R.-W."/>
            <person name="Bruemmer F."/>
            <person name="Labrenz M."/>
            <person name="Spormann A.M."/>
            <person name="Op Den Camp H."/>
            <person name="Overmann J."/>
            <person name="Amann R."/>
            <person name="Jetten M.S.M."/>
            <person name="Mascher T."/>
            <person name="Medema M.H."/>
            <person name="Devos D.P."/>
            <person name="Kaster A.-K."/>
            <person name="Ovreas L."/>
            <person name="Rohde M."/>
            <person name="Galperin M.Y."/>
            <person name="Jogler C."/>
        </authorList>
    </citation>
    <scope>NUCLEOTIDE SEQUENCE [LARGE SCALE GENOMIC DNA]</scope>
    <source>
        <strain evidence="2 3">KOR42</strain>
    </source>
</reference>
<gene>
    <name evidence="2" type="ORF">KOR42_44860</name>
</gene>
<evidence type="ECO:0000313" key="3">
    <source>
        <dbReference type="Proteomes" id="UP000317243"/>
    </source>
</evidence>
<dbReference type="SUPFAM" id="SSF52091">
    <property type="entry name" value="SpoIIaa-like"/>
    <property type="match status" value="1"/>
</dbReference>
<dbReference type="Gene3D" id="3.30.750.24">
    <property type="entry name" value="STAS domain"/>
    <property type="match status" value="1"/>
</dbReference>
<accession>A0A5C5VXC7</accession>
<dbReference type="RefSeq" id="WP_146511840.1">
    <property type="nucleotide sequence ID" value="NZ_SIHI01000033.1"/>
</dbReference>
<name>A0A5C5VXC7_9PLAN</name>
<evidence type="ECO:0000259" key="1">
    <source>
        <dbReference type="PROSITE" id="PS50801"/>
    </source>
</evidence>
<dbReference type="InterPro" id="IPR002645">
    <property type="entry name" value="STAS_dom"/>
</dbReference>
<feature type="domain" description="STAS" evidence="1">
    <location>
        <begin position="53"/>
        <end position="120"/>
    </location>
</feature>
<keyword evidence="3" id="KW-1185">Reference proteome</keyword>
<dbReference type="AlphaFoldDB" id="A0A5C5VXC7"/>
<evidence type="ECO:0000313" key="2">
    <source>
        <dbReference type="EMBL" id="TWT43080.1"/>
    </source>
</evidence>
<dbReference type="PANTHER" id="PTHR33495">
    <property type="entry name" value="ANTI-SIGMA FACTOR ANTAGONIST TM_1081-RELATED-RELATED"/>
    <property type="match status" value="1"/>
</dbReference>
<dbReference type="CDD" id="cd07043">
    <property type="entry name" value="STAS_anti-anti-sigma_factors"/>
    <property type="match status" value="1"/>
</dbReference>
<proteinExistence type="predicted"/>
<dbReference type="EMBL" id="SIHI01000033">
    <property type="protein sequence ID" value="TWT43080.1"/>
    <property type="molecule type" value="Genomic_DNA"/>
</dbReference>
<dbReference type="PROSITE" id="PS50801">
    <property type="entry name" value="STAS"/>
    <property type="match status" value="1"/>
</dbReference>
<sequence length="122" mass="13355">MTSPDPSVINIEWHGDALVVIASGAVENLSWDIVEHAADIVLDPIRQQKAPLVVFDMTQVSYFGSVFMALLIRCHKLVKTSGGVMVLCGVHNLTRELLHITALDTLWAIYDSREDALEAIGA</sequence>
<dbReference type="InterPro" id="IPR036513">
    <property type="entry name" value="STAS_dom_sf"/>
</dbReference>